<feature type="non-terminal residue" evidence="1">
    <location>
        <position position="1"/>
    </location>
</feature>
<reference evidence="1" key="1">
    <citation type="journal article" date="2015" name="Nature">
        <title>Complex archaea that bridge the gap between prokaryotes and eukaryotes.</title>
        <authorList>
            <person name="Spang A."/>
            <person name="Saw J.H."/>
            <person name="Jorgensen S.L."/>
            <person name="Zaremba-Niedzwiedzka K."/>
            <person name="Martijn J."/>
            <person name="Lind A.E."/>
            <person name="van Eijk R."/>
            <person name="Schleper C."/>
            <person name="Guy L."/>
            <person name="Ettema T.J."/>
        </authorList>
    </citation>
    <scope>NUCLEOTIDE SEQUENCE</scope>
</reference>
<name>A0A0F8YYQ7_9ZZZZ</name>
<dbReference type="AlphaFoldDB" id="A0A0F8YYQ7"/>
<accession>A0A0F8YYQ7</accession>
<evidence type="ECO:0000313" key="1">
    <source>
        <dbReference type="EMBL" id="KKK86587.1"/>
    </source>
</evidence>
<sequence>AGCADGSLKIYHNPVLNSNDFELKWKTKVATSIKDICFLPGEEQLHIVFGGYDRTMRNISDFEWGQKQPLEIPELIKIPEIQKGKEEMTLEDLTKIEEVPTNIQGHVYKILQKSGFLKDLLKELTELGYSREEISDQLEVMNAQKSIIYEKVVYPVWSSPEGEIEPEVEIKPPIEKPKVLVKHMVIEEPIIADKEKLRAVLPKEKLKAKDTVTGKDKKGVTTTEAVGDANSIENVILDYLKQKKIVATKPLFVSDITAKGFAKNIVEKEINSMKERGKISYSRAKPKGWSLAN</sequence>
<comment type="caution">
    <text evidence="1">The sequence shown here is derived from an EMBL/GenBank/DDBJ whole genome shotgun (WGS) entry which is preliminary data.</text>
</comment>
<gene>
    <name evidence="1" type="ORF">LCGC14_2761760</name>
</gene>
<dbReference type="EMBL" id="LAZR01050778">
    <property type="protein sequence ID" value="KKK86587.1"/>
    <property type="molecule type" value="Genomic_DNA"/>
</dbReference>
<protein>
    <submittedName>
        <fullName evidence="1">Uncharacterized protein</fullName>
    </submittedName>
</protein>
<proteinExistence type="predicted"/>
<organism evidence="1">
    <name type="scientific">marine sediment metagenome</name>
    <dbReference type="NCBI Taxonomy" id="412755"/>
    <lineage>
        <taxon>unclassified sequences</taxon>
        <taxon>metagenomes</taxon>
        <taxon>ecological metagenomes</taxon>
    </lineage>
</organism>